<dbReference type="AlphaFoldDB" id="A0A8H3AHT2"/>
<dbReference type="SMART" id="SM00360">
    <property type="entry name" value="RRM"/>
    <property type="match status" value="2"/>
</dbReference>
<feature type="compositionally biased region" description="Low complexity" evidence="4">
    <location>
        <begin position="10"/>
        <end position="24"/>
    </location>
</feature>
<dbReference type="Proteomes" id="UP000663846">
    <property type="component" value="Unassembled WGS sequence"/>
</dbReference>
<evidence type="ECO:0000259" key="5">
    <source>
        <dbReference type="PROSITE" id="PS50102"/>
    </source>
</evidence>
<dbReference type="InterPro" id="IPR035979">
    <property type="entry name" value="RBD_domain_sf"/>
</dbReference>
<dbReference type="InterPro" id="IPR050825">
    <property type="entry name" value="RBM42_RBP45_47-like"/>
</dbReference>
<evidence type="ECO:0000256" key="1">
    <source>
        <dbReference type="ARBA" id="ARBA00022737"/>
    </source>
</evidence>
<dbReference type="GO" id="GO:0003729">
    <property type="term" value="F:mRNA binding"/>
    <property type="evidence" value="ECO:0007669"/>
    <property type="project" value="InterPro"/>
</dbReference>
<organism evidence="6 7">
    <name type="scientific">Rhizoctonia solani</name>
    <dbReference type="NCBI Taxonomy" id="456999"/>
    <lineage>
        <taxon>Eukaryota</taxon>
        <taxon>Fungi</taxon>
        <taxon>Dikarya</taxon>
        <taxon>Basidiomycota</taxon>
        <taxon>Agaricomycotina</taxon>
        <taxon>Agaricomycetes</taxon>
        <taxon>Cantharellales</taxon>
        <taxon>Ceratobasidiaceae</taxon>
        <taxon>Rhizoctonia</taxon>
    </lineage>
</organism>
<evidence type="ECO:0000256" key="4">
    <source>
        <dbReference type="SAM" id="MobiDB-lite"/>
    </source>
</evidence>
<feature type="compositionally biased region" description="Low complexity" evidence="4">
    <location>
        <begin position="60"/>
        <end position="91"/>
    </location>
</feature>
<dbReference type="PANTHER" id="PTHR47640">
    <property type="entry name" value="TRNA SELENOCYSTEINE 1-ASSOCIATED PROTEIN 1-RELATED-RELATED"/>
    <property type="match status" value="1"/>
</dbReference>
<dbReference type="GO" id="GO:0005829">
    <property type="term" value="C:cytosol"/>
    <property type="evidence" value="ECO:0007669"/>
    <property type="project" value="TreeGrafter"/>
</dbReference>
<sequence length="854" mass="90338">MEHIRPHMPHPYTTQSPPSSHSSPQAPPKVVVLSTSIWSDGSSPNLNGLRSADTSEEGTSKFFSSRTSSIGSSHSAESSSPPRWSARSQPPVAQPQPILHRPGYPAPSVVNEPSYEFQHPNMSAERELHVVLPEAWMDAPYVFQLAHTQGWDIVDVRMQPPGVVLVFATAVGAARAFAQVNGSPEGITWLGTCTRVQAHWAGAVGRANEEEAQSYAARPVGGPTSGGSGNNGNKQLEFSIFVGDLAPETTNADLVAVFRNPLLGLRADREPRVIRPFTSCRSAKIMVSPESGVSKGYGFVRFTDEADQQRALIEMQGLYCLSRPMRLSHATAKSKPSTNGNGGGYNAIEDIDSYVISRAGAHLLETGSDAYGQFSRHSVSGPDSYAPRMEMGPPRSRSVNAEELLGGLGVDSSRLLGVEGGRVLGMEGSRALLNSEIASRGGGLSEGARLESARALLGVLNSADPYNTTVFVGGLSGLIAEETLRGFFAPFGEIHYVKIPPGKGCGFVQFVRKADAERAIERMQGFPIGGGKIRLSWGRSQSDKAAQAAAQAAQLGLNLGGLHLNSLSAADSARLFQALEALGYSSVPGNTKSTTGSGFQQQGASNFQGQQGTNNYLSPLNLNNFASPSFYDQPGPFPGQGGGYAGQQSGFQLPQQPFSHPQAPFAVEGATSSSGSMSPQQGSFGKPQQGSFGQSAQQLGSMPHQSLYEPSSVVLSRAYTTLGSSFQPFSTEPASFNRPASGSAPMGHSASATAHLTTQHYPARQSLAFESEAFGLPGRERQLTAPAHSGSAGLNHNLKNLNLGLAGMNMSQRHEFGLDNGPLSAPLRNNTNMNCNQNSGGMKPSVSDNNIYIH</sequence>
<feature type="compositionally biased region" description="Low complexity" evidence="4">
    <location>
        <begin position="672"/>
        <end position="683"/>
    </location>
</feature>
<dbReference type="PROSITE" id="PS50102">
    <property type="entry name" value="RRM"/>
    <property type="match status" value="2"/>
</dbReference>
<dbReference type="Gene3D" id="3.30.70.330">
    <property type="match status" value="2"/>
</dbReference>
<protein>
    <recommendedName>
        <fullName evidence="5">RRM domain-containing protein</fullName>
    </recommendedName>
</protein>
<feature type="region of interest" description="Disordered" evidence="4">
    <location>
        <begin position="628"/>
        <end position="704"/>
    </location>
</feature>
<dbReference type="Pfam" id="PF00076">
    <property type="entry name" value="RRM_1"/>
    <property type="match status" value="2"/>
</dbReference>
<feature type="compositionally biased region" description="Polar residues" evidence="4">
    <location>
        <begin position="33"/>
        <end position="48"/>
    </location>
</feature>
<dbReference type="EMBL" id="CAJMWS010000322">
    <property type="protein sequence ID" value="CAE6422441.1"/>
    <property type="molecule type" value="Genomic_DNA"/>
</dbReference>
<keyword evidence="1" id="KW-0677">Repeat</keyword>
<name>A0A8H3AHT2_9AGAM</name>
<dbReference type="PANTHER" id="PTHR47640:SF10">
    <property type="entry name" value="TRNA SELENOCYSTEINE 1-ASSOCIATED PROTEIN 1-RELATED"/>
    <property type="match status" value="1"/>
</dbReference>
<comment type="caution">
    <text evidence="6">The sequence shown here is derived from an EMBL/GenBank/DDBJ whole genome shotgun (WGS) entry which is preliminary data.</text>
</comment>
<evidence type="ECO:0000313" key="7">
    <source>
        <dbReference type="Proteomes" id="UP000663846"/>
    </source>
</evidence>
<accession>A0A8H3AHT2</accession>
<feature type="region of interest" description="Disordered" evidence="4">
    <location>
        <begin position="592"/>
        <end position="613"/>
    </location>
</feature>
<keyword evidence="2 3" id="KW-0694">RNA-binding</keyword>
<dbReference type="GO" id="GO:0006376">
    <property type="term" value="P:mRNA splice site recognition"/>
    <property type="evidence" value="ECO:0007669"/>
    <property type="project" value="TreeGrafter"/>
</dbReference>
<reference evidence="6" key="1">
    <citation type="submission" date="2021-01" db="EMBL/GenBank/DDBJ databases">
        <authorList>
            <person name="Kaushik A."/>
        </authorList>
    </citation>
    <scope>NUCLEOTIDE SEQUENCE</scope>
    <source>
        <strain evidence="6">AG1-1C</strain>
    </source>
</reference>
<dbReference type="CDD" id="cd12346">
    <property type="entry name" value="RRM3_NGR1_NAM8_like"/>
    <property type="match status" value="1"/>
</dbReference>
<evidence type="ECO:0000256" key="2">
    <source>
        <dbReference type="ARBA" id="ARBA00022884"/>
    </source>
</evidence>
<proteinExistence type="predicted"/>
<feature type="region of interest" description="Disordered" evidence="4">
    <location>
        <begin position="1"/>
        <end position="105"/>
    </location>
</feature>
<dbReference type="InterPro" id="IPR012677">
    <property type="entry name" value="Nucleotide-bd_a/b_plait_sf"/>
</dbReference>
<feature type="domain" description="RRM" evidence="5">
    <location>
        <begin position="238"/>
        <end position="332"/>
    </location>
</feature>
<dbReference type="SUPFAM" id="SSF54928">
    <property type="entry name" value="RNA-binding domain, RBD"/>
    <property type="match status" value="1"/>
</dbReference>
<feature type="compositionally biased region" description="Polar residues" evidence="4">
    <location>
        <begin position="686"/>
        <end position="704"/>
    </location>
</feature>
<evidence type="ECO:0000256" key="3">
    <source>
        <dbReference type="PROSITE-ProRule" id="PRU00176"/>
    </source>
</evidence>
<feature type="compositionally biased region" description="Low complexity" evidence="4">
    <location>
        <begin position="596"/>
        <end position="612"/>
    </location>
</feature>
<evidence type="ECO:0000313" key="6">
    <source>
        <dbReference type="EMBL" id="CAE6422441.1"/>
    </source>
</evidence>
<gene>
    <name evidence="6" type="ORF">RDB_LOCUS90268</name>
</gene>
<feature type="region of interest" description="Disordered" evidence="4">
    <location>
        <begin position="835"/>
        <end position="854"/>
    </location>
</feature>
<feature type="domain" description="RRM" evidence="5">
    <location>
        <begin position="468"/>
        <end position="540"/>
    </location>
</feature>
<dbReference type="InterPro" id="IPR000504">
    <property type="entry name" value="RRM_dom"/>
</dbReference>